<accession>A0A7H9ASM4</accession>
<keyword evidence="1" id="KW-0175">Coiled coil</keyword>
<feature type="coiled-coil region" evidence="1">
    <location>
        <begin position="199"/>
        <end position="237"/>
    </location>
</feature>
<feature type="chain" id="PRO_5029004057" description="DUF4097 family beta strand repeat protein" evidence="2">
    <location>
        <begin position="22"/>
        <end position="480"/>
    </location>
</feature>
<evidence type="ECO:0000256" key="2">
    <source>
        <dbReference type="SAM" id="SignalP"/>
    </source>
</evidence>
<reference evidence="3 4" key="1">
    <citation type="journal article" date="2006" name="Int. J. Syst. Evol. Microbiol.">
        <title>Costertonia aggregata gen. nov., sp. nov., a mesophilic marine bacterium of the family Flavobacteriaceae, isolated from a mature biofilm.</title>
        <authorList>
            <person name="Kwon K.K."/>
            <person name="Lee Y.K."/>
            <person name="Lee H.K."/>
        </authorList>
    </citation>
    <scope>NUCLEOTIDE SEQUENCE [LARGE SCALE GENOMIC DNA]</scope>
    <source>
        <strain evidence="3 4">KCCM 42265</strain>
    </source>
</reference>
<organism evidence="3 4">
    <name type="scientific">Costertonia aggregata</name>
    <dbReference type="NCBI Taxonomy" id="343403"/>
    <lineage>
        <taxon>Bacteria</taxon>
        <taxon>Pseudomonadati</taxon>
        <taxon>Bacteroidota</taxon>
        <taxon>Flavobacteriia</taxon>
        <taxon>Flavobacteriales</taxon>
        <taxon>Flavobacteriaceae</taxon>
        <taxon>Costertonia</taxon>
    </lineage>
</organism>
<evidence type="ECO:0000313" key="4">
    <source>
        <dbReference type="Proteomes" id="UP000509302"/>
    </source>
</evidence>
<evidence type="ECO:0000256" key="1">
    <source>
        <dbReference type="SAM" id="Coils"/>
    </source>
</evidence>
<dbReference type="Proteomes" id="UP000509302">
    <property type="component" value="Chromosome"/>
</dbReference>
<keyword evidence="2" id="KW-0732">Signal</keyword>
<proteinExistence type="predicted"/>
<name>A0A7H9ASM4_9FLAO</name>
<dbReference type="RefSeq" id="WP_179242632.1">
    <property type="nucleotide sequence ID" value="NZ_CP058595.1"/>
</dbReference>
<dbReference type="AlphaFoldDB" id="A0A7H9ASM4"/>
<dbReference type="EMBL" id="CP058595">
    <property type="protein sequence ID" value="QLG46352.1"/>
    <property type="molecule type" value="Genomic_DNA"/>
</dbReference>
<sequence length="480" mass="55307">MNRLYKIACTCLCLISLGSYAQKSKTFNETFNVSENAVLDINTSHADIEFETWDKNQVVVEAVIEIEGATDAEAEDYFNNGIIDIKGNSKKIEINTRTENSWFFKHSAGKSHDFDFNFNGQMLQDILVDIPEMPDFPEVIVLDEIRELPPMPPMPIQNFDYKAYKKDGEKYLKKWKKEFDKNFDADYKKQMEEWGERMAERAEERKKRIKIRMEERKQRLEERAEEMKSRREKIHEIRSSIISKGKRLDSTRYLFIDSDDLDNGPNIFFGSSSGKAKNYKVKKTIKIKLPKSTKIQMNVRHGEVKLAQNTKNINATLSYARLLAATIDGAETLISASYSPVDIQKWNKGRLRTDYSEPVRIVEVNDLNLNSVSSDVSIGYLINTVEANSDFSTLNINEIAKNFNGLRVIVNNGELSCGLPKSDFSVHISEKDSKIRYPSQLKMSVQGENHKKLHLGHNNRKNDDRLIRIESKYSDVVLKE</sequence>
<feature type="signal peptide" evidence="2">
    <location>
        <begin position="1"/>
        <end position="21"/>
    </location>
</feature>
<dbReference type="KEGG" id="cagg:HYG79_13675"/>
<gene>
    <name evidence="3" type="ORF">HYG79_13675</name>
</gene>
<evidence type="ECO:0008006" key="5">
    <source>
        <dbReference type="Google" id="ProtNLM"/>
    </source>
</evidence>
<keyword evidence="4" id="KW-1185">Reference proteome</keyword>
<protein>
    <recommendedName>
        <fullName evidence="5">DUF4097 family beta strand repeat protein</fullName>
    </recommendedName>
</protein>
<evidence type="ECO:0000313" key="3">
    <source>
        <dbReference type="EMBL" id="QLG46352.1"/>
    </source>
</evidence>